<comment type="caution">
    <text evidence="3">The sequence shown here is derived from an EMBL/GenBank/DDBJ whole genome shotgun (WGS) entry which is preliminary data.</text>
</comment>
<keyword evidence="2" id="KW-0732">Signal</keyword>
<keyword evidence="1" id="KW-0472">Membrane</keyword>
<feature type="transmembrane region" description="Helical" evidence="1">
    <location>
        <begin position="133"/>
        <end position="157"/>
    </location>
</feature>
<accession>A0A397IV46</accession>
<evidence type="ECO:0000256" key="1">
    <source>
        <dbReference type="SAM" id="Phobius"/>
    </source>
</evidence>
<keyword evidence="1" id="KW-1133">Transmembrane helix</keyword>
<feature type="transmembrane region" description="Helical" evidence="1">
    <location>
        <begin position="248"/>
        <end position="266"/>
    </location>
</feature>
<evidence type="ECO:0008006" key="5">
    <source>
        <dbReference type="Google" id="ProtNLM"/>
    </source>
</evidence>
<reference evidence="3 4" key="1">
    <citation type="submission" date="2018-08" db="EMBL/GenBank/DDBJ databases">
        <title>Genome and evolution of the arbuscular mycorrhizal fungus Diversispora epigaea (formerly Glomus versiforme) and its bacterial endosymbionts.</title>
        <authorList>
            <person name="Sun X."/>
            <person name="Fei Z."/>
            <person name="Harrison M."/>
        </authorList>
    </citation>
    <scope>NUCLEOTIDE SEQUENCE [LARGE SCALE GENOMIC DNA]</scope>
    <source>
        <strain evidence="3 4">IT104</strain>
    </source>
</reference>
<feature type="chain" id="PRO_5017479751" description="G-protein coupled receptors family 1 profile domain-containing protein" evidence="2">
    <location>
        <begin position="18"/>
        <end position="282"/>
    </location>
</feature>
<evidence type="ECO:0000313" key="4">
    <source>
        <dbReference type="Proteomes" id="UP000266861"/>
    </source>
</evidence>
<dbReference type="Proteomes" id="UP000266861">
    <property type="component" value="Unassembled WGS sequence"/>
</dbReference>
<dbReference type="EMBL" id="PQFF01000131">
    <property type="protein sequence ID" value="RHZ79841.1"/>
    <property type="molecule type" value="Genomic_DNA"/>
</dbReference>
<proteinExistence type="predicted"/>
<keyword evidence="4" id="KW-1185">Reference proteome</keyword>
<evidence type="ECO:0000256" key="2">
    <source>
        <dbReference type="SAM" id="SignalP"/>
    </source>
</evidence>
<sequence>MLFRILYVFYLLACAGSEITKLIALNGIKANKDYAITGGLQLRSIVFGVAYLLIINITIWWFACAGSEITKLIALNGIKANKDYAITGGLQLRSIVFGVATFHARKVNCENNNFSKTVYILIKYEPERQRIKFCCYFYTILCLWCTVYGALAFYILLNNPEISKVPLFCVSHEFPSDIKFACEARLVDYLLAWNYFLVFFLMCCGTKHDVSDVDVHENRDLDVEKAQRDENSANKTLKKIKKKIKKNIQTIPIVFFFICTWISGVWDKIRNKFNKNGNLCDS</sequence>
<dbReference type="AlphaFoldDB" id="A0A397IV46"/>
<keyword evidence="1" id="KW-0812">Transmembrane</keyword>
<protein>
    <recommendedName>
        <fullName evidence="5">G-protein coupled receptors family 1 profile domain-containing protein</fullName>
    </recommendedName>
</protein>
<gene>
    <name evidence="3" type="ORF">Glove_140g149</name>
</gene>
<evidence type="ECO:0000313" key="3">
    <source>
        <dbReference type="EMBL" id="RHZ79841.1"/>
    </source>
</evidence>
<feature type="transmembrane region" description="Helical" evidence="1">
    <location>
        <begin position="40"/>
        <end position="63"/>
    </location>
</feature>
<name>A0A397IV46_9GLOM</name>
<organism evidence="3 4">
    <name type="scientific">Diversispora epigaea</name>
    <dbReference type="NCBI Taxonomy" id="1348612"/>
    <lineage>
        <taxon>Eukaryota</taxon>
        <taxon>Fungi</taxon>
        <taxon>Fungi incertae sedis</taxon>
        <taxon>Mucoromycota</taxon>
        <taxon>Glomeromycotina</taxon>
        <taxon>Glomeromycetes</taxon>
        <taxon>Diversisporales</taxon>
        <taxon>Diversisporaceae</taxon>
        <taxon>Diversispora</taxon>
    </lineage>
</organism>
<feature type="signal peptide" evidence="2">
    <location>
        <begin position="1"/>
        <end position="17"/>
    </location>
</feature>